<dbReference type="InterPro" id="IPR042099">
    <property type="entry name" value="ANL_N_sf"/>
</dbReference>
<reference evidence="5 6" key="1">
    <citation type="journal article" date="2019" name="Nat. Ecol. Evol.">
        <title>Megaphylogeny resolves global patterns of mushroom evolution.</title>
        <authorList>
            <person name="Varga T."/>
            <person name="Krizsan K."/>
            <person name="Foldi C."/>
            <person name="Dima B."/>
            <person name="Sanchez-Garcia M."/>
            <person name="Sanchez-Ramirez S."/>
            <person name="Szollosi G.J."/>
            <person name="Szarkandi J.G."/>
            <person name="Papp V."/>
            <person name="Albert L."/>
            <person name="Andreopoulos W."/>
            <person name="Angelini C."/>
            <person name="Antonin V."/>
            <person name="Barry K.W."/>
            <person name="Bougher N.L."/>
            <person name="Buchanan P."/>
            <person name="Buyck B."/>
            <person name="Bense V."/>
            <person name="Catcheside P."/>
            <person name="Chovatia M."/>
            <person name="Cooper J."/>
            <person name="Damon W."/>
            <person name="Desjardin D."/>
            <person name="Finy P."/>
            <person name="Geml J."/>
            <person name="Haridas S."/>
            <person name="Hughes K."/>
            <person name="Justo A."/>
            <person name="Karasinski D."/>
            <person name="Kautmanova I."/>
            <person name="Kiss B."/>
            <person name="Kocsube S."/>
            <person name="Kotiranta H."/>
            <person name="LaButti K.M."/>
            <person name="Lechner B.E."/>
            <person name="Liimatainen K."/>
            <person name="Lipzen A."/>
            <person name="Lukacs Z."/>
            <person name="Mihaltcheva S."/>
            <person name="Morgado L.N."/>
            <person name="Niskanen T."/>
            <person name="Noordeloos M.E."/>
            <person name="Ohm R.A."/>
            <person name="Ortiz-Santana B."/>
            <person name="Ovrebo C."/>
            <person name="Racz N."/>
            <person name="Riley R."/>
            <person name="Savchenko A."/>
            <person name="Shiryaev A."/>
            <person name="Soop K."/>
            <person name="Spirin V."/>
            <person name="Szebenyi C."/>
            <person name="Tomsovsky M."/>
            <person name="Tulloss R.E."/>
            <person name="Uehling J."/>
            <person name="Grigoriev I.V."/>
            <person name="Vagvolgyi C."/>
            <person name="Papp T."/>
            <person name="Martin F.M."/>
            <person name="Miettinen O."/>
            <person name="Hibbett D.S."/>
            <person name="Nagy L.G."/>
        </authorList>
    </citation>
    <scope>NUCLEOTIDE SEQUENCE [LARGE SCALE GENOMIC DNA]</scope>
    <source>
        <strain evidence="5 6">CBS 309.79</strain>
    </source>
</reference>
<dbReference type="Pfam" id="PF00501">
    <property type="entry name" value="AMP-binding"/>
    <property type="match status" value="1"/>
</dbReference>
<protein>
    <submittedName>
        <fullName evidence="5">Long-chain-fatty-acid-CoA ligase</fullName>
    </submittedName>
</protein>
<dbReference type="Pfam" id="PF13193">
    <property type="entry name" value="AMP-binding_C"/>
    <property type="match status" value="1"/>
</dbReference>
<dbReference type="Proteomes" id="UP000305067">
    <property type="component" value="Unassembled WGS sequence"/>
</dbReference>
<dbReference type="InterPro" id="IPR045851">
    <property type="entry name" value="AMP-bd_C_sf"/>
</dbReference>
<accession>A0A5C3QDV6</accession>
<proteinExistence type="inferred from homology"/>
<keyword evidence="6" id="KW-1185">Reference proteome</keyword>
<evidence type="ECO:0000256" key="1">
    <source>
        <dbReference type="ARBA" id="ARBA00006432"/>
    </source>
</evidence>
<gene>
    <name evidence="5" type="ORF">BDV98DRAFT_650820</name>
</gene>
<dbReference type="Gene3D" id="3.40.50.12780">
    <property type="entry name" value="N-terminal domain of ligase-like"/>
    <property type="match status" value="1"/>
</dbReference>
<dbReference type="OrthoDB" id="10253115at2759"/>
<dbReference type="InterPro" id="IPR000873">
    <property type="entry name" value="AMP-dep_synth/lig_dom"/>
</dbReference>
<dbReference type="AlphaFoldDB" id="A0A5C3QDV6"/>
<feature type="domain" description="AMP-dependent synthetase/ligase" evidence="3">
    <location>
        <begin position="55"/>
        <end position="438"/>
    </location>
</feature>
<dbReference type="InterPro" id="IPR025110">
    <property type="entry name" value="AMP-bd_C"/>
</dbReference>
<dbReference type="SUPFAM" id="SSF56801">
    <property type="entry name" value="Acetyl-CoA synthetase-like"/>
    <property type="match status" value="1"/>
</dbReference>
<dbReference type="GO" id="GO:0006631">
    <property type="term" value="P:fatty acid metabolic process"/>
    <property type="evidence" value="ECO:0007669"/>
    <property type="project" value="TreeGrafter"/>
</dbReference>
<name>A0A5C3QDV6_9AGAR</name>
<dbReference type="PANTHER" id="PTHR43201">
    <property type="entry name" value="ACYL-COA SYNTHETASE"/>
    <property type="match status" value="1"/>
</dbReference>
<evidence type="ECO:0000259" key="3">
    <source>
        <dbReference type="Pfam" id="PF00501"/>
    </source>
</evidence>
<evidence type="ECO:0000313" key="5">
    <source>
        <dbReference type="EMBL" id="TFK99357.1"/>
    </source>
</evidence>
<organism evidence="5 6">
    <name type="scientific">Pterulicium gracile</name>
    <dbReference type="NCBI Taxonomy" id="1884261"/>
    <lineage>
        <taxon>Eukaryota</taxon>
        <taxon>Fungi</taxon>
        <taxon>Dikarya</taxon>
        <taxon>Basidiomycota</taxon>
        <taxon>Agaricomycotina</taxon>
        <taxon>Agaricomycetes</taxon>
        <taxon>Agaricomycetidae</taxon>
        <taxon>Agaricales</taxon>
        <taxon>Pleurotineae</taxon>
        <taxon>Pterulaceae</taxon>
        <taxon>Pterulicium</taxon>
    </lineage>
</organism>
<dbReference type="PROSITE" id="PS00455">
    <property type="entry name" value="AMP_BINDING"/>
    <property type="match status" value="1"/>
</dbReference>
<feature type="domain" description="AMP-binding enzyme C-terminal" evidence="4">
    <location>
        <begin position="490"/>
        <end position="565"/>
    </location>
</feature>
<evidence type="ECO:0000313" key="6">
    <source>
        <dbReference type="Proteomes" id="UP000305067"/>
    </source>
</evidence>
<dbReference type="EMBL" id="ML178834">
    <property type="protein sequence ID" value="TFK99357.1"/>
    <property type="molecule type" value="Genomic_DNA"/>
</dbReference>
<sequence length="592" mass="64890">MSDQTAWVPKRTLKEVDKLLCAPGSQHEMETILLHGRLTRVYKHLFPSLRSLWLWAVNEHKEKPYIVYEGETFTFQHIFNESLKAAAAFRDVYGIRKGDRIGICSRNYPSYLTAFWACHLLGAVCVLLNAWLPSPVLIHCINHTQCKLLLLDTERADTLGPFTSKLTDTCGYVVLGNEKNKLKWGNMRTWEDMLWSYAGPDPKTLLAEDIQITPEDNAMIAFTSGTTGLPRGVLSTQRMFLTNVFNLSVGAARAMLRRGETPALPTGPLRGILITVPLFHVTDRCAVRSHSRHQMNGTLTGRKLVLMHKWDPAKAARLIVDHNVGISGGVPSMVLDLVSTELTELEGVSFGGASSPSNLTAKVSAKFPGAVLAQGYGATETNSVAVGVAGEDFMARPTCAGLAMPVNDLLIVKDGKVVLTGELGEVWVKGPNVLNEYWRDPEATAKAVTKDGWFQTGDLGYQDEDGFLYIRDRLKDIIIRGGENVDSTTVENALYSHPSVVEAATIGVPDERLGELVAACVVVKTDAGVDEEGLIAHARKSLPRFAVPSMVVITHQPFEKNPAGKILKTVLRGVAKEEWVRRAKGVSGRAKL</sequence>
<dbReference type="STRING" id="1884261.A0A5C3QDV6"/>
<keyword evidence="2 5" id="KW-0436">Ligase</keyword>
<dbReference type="PANTHER" id="PTHR43201:SF5">
    <property type="entry name" value="MEDIUM-CHAIN ACYL-COA LIGASE ACSF2, MITOCHONDRIAL"/>
    <property type="match status" value="1"/>
</dbReference>
<dbReference type="GO" id="GO:0031956">
    <property type="term" value="F:medium-chain fatty acid-CoA ligase activity"/>
    <property type="evidence" value="ECO:0007669"/>
    <property type="project" value="TreeGrafter"/>
</dbReference>
<comment type="similarity">
    <text evidence="1">Belongs to the ATP-dependent AMP-binding enzyme family.</text>
</comment>
<dbReference type="InterPro" id="IPR020845">
    <property type="entry name" value="AMP-binding_CS"/>
</dbReference>
<evidence type="ECO:0000259" key="4">
    <source>
        <dbReference type="Pfam" id="PF13193"/>
    </source>
</evidence>
<evidence type="ECO:0000256" key="2">
    <source>
        <dbReference type="ARBA" id="ARBA00022598"/>
    </source>
</evidence>
<dbReference type="Gene3D" id="3.30.300.30">
    <property type="match status" value="1"/>
</dbReference>